<keyword evidence="3" id="KW-1185">Reference proteome</keyword>
<dbReference type="RefSeq" id="WP_078761933.1">
    <property type="nucleotide sequence ID" value="NZ_FUWS01000006.1"/>
</dbReference>
<dbReference type="Proteomes" id="UP000190637">
    <property type="component" value="Unassembled WGS sequence"/>
</dbReference>
<organism evidence="2 3">
    <name type="scientific">Marinactinospora thermotolerans DSM 45154</name>
    <dbReference type="NCBI Taxonomy" id="1122192"/>
    <lineage>
        <taxon>Bacteria</taxon>
        <taxon>Bacillati</taxon>
        <taxon>Actinomycetota</taxon>
        <taxon>Actinomycetes</taxon>
        <taxon>Streptosporangiales</taxon>
        <taxon>Nocardiopsidaceae</taxon>
        <taxon>Marinactinospora</taxon>
    </lineage>
</organism>
<evidence type="ECO:0000259" key="1">
    <source>
        <dbReference type="SMART" id="SM00849"/>
    </source>
</evidence>
<dbReference type="InterPro" id="IPR036866">
    <property type="entry name" value="RibonucZ/Hydroxyglut_hydro"/>
</dbReference>
<dbReference type="InterPro" id="IPR050855">
    <property type="entry name" value="NDM-1-like"/>
</dbReference>
<dbReference type="Pfam" id="PF00753">
    <property type="entry name" value="Lactamase_B"/>
    <property type="match status" value="1"/>
</dbReference>
<dbReference type="OrthoDB" id="2971563at2"/>
<dbReference type="InterPro" id="IPR001279">
    <property type="entry name" value="Metallo-B-lactamas"/>
</dbReference>
<dbReference type="CDD" id="cd07721">
    <property type="entry name" value="yflN-like_MBL-fold"/>
    <property type="match status" value="1"/>
</dbReference>
<evidence type="ECO:0000313" key="2">
    <source>
        <dbReference type="EMBL" id="SKA12673.1"/>
    </source>
</evidence>
<protein>
    <submittedName>
        <fullName evidence="2">Glyoxylase, beta-lactamase superfamily II</fullName>
    </submittedName>
</protein>
<gene>
    <name evidence="2" type="ORF">SAMN02745673_02636</name>
</gene>
<accession>A0A1T4R9P2</accession>
<dbReference type="PANTHER" id="PTHR42951:SF14">
    <property type="entry name" value="METALLO-BETA-LACTAMASE SUPERFAMILY PROTEIN"/>
    <property type="match status" value="1"/>
</dbReference>
<dbReference type="STRING" id="1122192.SAMN02745673_02636"/>
<evidence type="ECO:0000313" key="3">
    <source>
        <dbReference type="Proteomes" id="UP000190637"/>
    </source>
</evidence>
<proteinExistence type="predicted"/>
<sequence>MRAGDVVQVAEGVHFATGSNTNWVILVEGADLTLIDAGYPGDADAVEASIRSIGHRPEAVRAILVTHAHVDHIGSIPRFLARYDVPVYMDAREVPHARRAYLEQVTPAQILANAWRPGVLPWAVHAVRTGGLTHVEVPQARAFPSAGALDLPGRPVPVPTPGHTSGHCAYHLPAVGALVTGDTLVSAHPTSRLRGGQCLPAMFNHDGPGTVRALEELEGLAADLLLPGHGPAVRGPVRDRVAEARANAARRRP</sequence>
<name>A0A1T4R9P2_9ACTN</name>
<dbReference type="EMBL" id="FUWS01000006">
    <property type="protein sequence ID" value="SKA12673.1"/>
    <property type="molecule type" value="Genomic_DNA"/>
</dbReference>
<dbReference type="PANTHER" id="PTHR42951">
    <property type="entry name" value="METALLO-BETA-LACTAMASE DOMAIN-CONTAINING"/>
    <property type="match status" value="1"/>
</dbReference>
<dbReference type="SUPFAM" id="SSF56281">
    <property type="entry name" value="Metallo-hydrolase/oxidoreductase"/>
    <property type="match status" value="1"/>
</dbReference>
<feature type="domain" description="Metallo-beta-lactamase" evidence="1">
    <location>
        <begin position="21"/>
        <end position="229"/>
    </location>
</feature>
<dbReference type="SMART" id="SM00849">
    <property type="entry name" value="Lactamase_B"/>
    <property type="match status" value="1"/>
</dbReference>
<dbReference type="AlphaFoldDB" id="A0A1T4R9P2"/>
<dbReference type="Gene3D" id="3.60.15.10">
    <property type="entry name" value="Ribonuclease Z/Hydroxyacylglutathione hydrolase-like"/>
    <property type="match status" value="1"/>
</dbReference>
<reference evidence="2 3" key="1">
    <citation type="submission" date="2017-02" db="EMBL/GenBank/DDBJ databases">
        <authorList>
            <person name="Peterson S.W."/>
        </authorList>
    </citation>
    <scope>NUCLEOTIDE SEQUENCE [LARGE SCALE GENOMIC DNA]</scope>
    <source>
        <strain evidence="2 3">DSM 45154</strain>
    </source>
</reference>